<reference evidence="2 3" key="1">
    <citation type="journal article" date="2020" name="Nature">
        <title>Six reference-quality genomes reveal evolution of bat adaptations.</title>
        <authorList>
            <person name="Jebb D."/>
            <person name="Huang Z."/>
            <person name="Pippel M."/>
            <person name="Hughes G.M."/>
            <person name="Lavrichenko K."/>
            <person name="Devanna P."/>
            <person name="Winkler S."/>
            <person name="Jermiin L.S."/>
            <person name="Skirmuntt E.C."/>
            <person name="Katzourakis A."/>
            <person name="Burkitt-Gray L."/>
            <person name="Ray D.A."/>
            <person name="Sullivan K.A.M."/>
            <person name="Roscito J.G."/>
            <person name="Kirilenko B.M."/>
            <person name="Davalos L.M."/>
            <person name="Corthals A.P."/>
            <person name="Power M.L."/>
            <person name="Jones G."/>
            <person name="Ransome R.D."/>
            <person name="Dechmann D.K.N."/>
            <person name="Locatelli A.G."/>
            <person name="Puechmaille S.J."/>
            <person name="Fedrigo O."/>
            <person name="Jarvis E.D."/>
            <person name="Hiller M."/>
            <person name="Vernes S.C."/>
            <person name="Myers E.W."/>
            <person name="Teeling E.C."/>
        </authorList>
    </citation>
    <scope>NUCLEOTIDE SEQUENCE [LARGE SCALE GENOMIC DNA]</scope>
    <source>
        <strain evidence="2">MPipKuh1</strain>
        <tissue evidence="2">Flight muscle</tissue>
    </source>
</reference>
<evidence type="ECO:0000313" key="3">
    <source>
        <dbReference type="Proteomes" id="UP000558488"/>
    </source>
</evidence>
<dbReference type="AlphaFoldDB" id="A0A7J7YWZ3"/>
<dbReference type="EMBL" id="JACAGB010000004">
    <property type="protein sequence ID" value="KAF6366511.1"/>
    <property type="molecule type" value="Genomic_DNA"/>
</dbReference>
<accession>A0A7J7YWZ3</accession>
<feature type="region of interest" description="Disordered" evidence="1">
    <location>
        <begin position="1"/>
        <end position="81"/>
    </location>
</feature>
<gene>
    <name evidence="2" type="ORF">mPipKuh1_009913</name>
</gene>
<proteinExistence type="predicted"/>
<keyword evidence="3" id="KW-1185">Reference proteome</keyword>
<evidence type="ECO:0000313" key="2">
    <source>
        <dbReference type="EMBL" id="KAF6366511.1"/>
    </source>
</evidence>
<comment type="caution">
    <text evidence="2">The sequence shown here is derived from an EMBL/GenBank/DDBJ whole genome shotgun (WGS) entry which is preliminary data.</text>
</comment>
<feature type="compositionally biased region" description="Polar residues" evidence="1">
    <location>
        <begin position="23"/>
        <end position="33"/>
    </location>
</feature>
<feature type="region of interest" description="Disordered" evidence="1">
    <location>
        <begin position="97"/>
        <end position="116"/>
    </location>
</feature>
<evidence type="ECO:0000256" key="1">
    <source>
        <dbReference type="SAM" id="MobiDB-lite"/>
    </source>
</evidence>
<feature type="compositionally biased region" description="Low complexity" evidence="1">
    <location>
        <begin position="1"/>
        <end position="11"/>
    </location>
</feature>
<organism evidence="2 3">
    <name type="scientific">Pipistrellus kuhlii</name>
    <name type="common">Kuhl's pipistrelle</name>
    <dbReference type="NCBI Taxonomy" id="59472"/>
    <lineage>
        <taxon>Eukaryota</taxon>
        <taxon>Metazoa</taxon>
        <taxon>Chordata</taxon>
        <taxon>Craniata</taxon>
        <taxon>Vertebrata</taxon>
        <taxon>Euteleostomi</taxon>
        <taxon>Mammalia</taxon>
        <taxon>Eutheria</taxon>
        <taxon>Laurasiatheria</taxon>
        <taxon>Chiroptera</taxon>
        <taxon>Yangochiroptera</taxon>
        <taxon>Vespertilionidae</taxon>
        <taxon>Pipistrellus</taxon>
    </lineage>
</organism>
<protein>
    <submittedName>
        <fullName evidence="2">Uncharacterized protein</fullName>
    </submittedName>
</protein>
<name>A0A7J7YWZ3_PIPKU</name>
<dbReference type="Proteomes" id="UP000558488">
    <property type="component" value="Unassembled WGS sequence"/>
</dbReference>
<sequence length="149" mass="15255">MSPVLGFSPVGSGVGGGVQSSLEPQSPSRQGNPPAQPTVPSLHAVCAPPGPPFSSPQGSASQSRLPLDEPESPGSGLELGFRAVRGPAQSEFYLLSARERPPGTPPPSSLAPSSPHTASPYLGLFQLLRAPSGFLLASRCRISSQSTFL</sequence>